<sequence>MAKARLISVIGAGSEAAGADEAACETARQVGRLLAEKGWGVVCGGLKGIMRAVCQGASEAGGLTVGIIPSTDAADANPYCKVVVPTGMGQARNLLVVLSGKGAIAITGKGGTLSEIGHALKEGKPVVSLMSWDFPGVTRAADAEDAVEKILAAVEK</sequence>
<dbReference type="EMBL" id="AZAC01000002">
    <property type="protein sequence ID" value="KIX15556.1"/>
    <property type="molecule type" value="Genomic_DNA"/>
</dbReference>
<protein>
    <recommendedName>
        <fullName evidence="3">TIGR00725 family protein</fullName>
    </recommendedName>
</protein>
<name>A0A0D2JIR6_9BACT</name>
<dbReference type="GO" id="GO:0005829">
    <property type="term" value="C:cytosol"/>
    <property type="evidence" value="ECO:0007669"/>
    <property type="project" value="TreeGrafter"/>
</dbReference>
<dbReference type="InParanoid" id="A0A0D2JIR6"/>
<dbReference type="InterPro" id="IPR041164">
    <property type="entry name" value="LDcluster4"/>
</dbReference>
<dbReference type="AlphaFoldDB" id="A0A0D2JIR6"/>
<dbReference type="Gene3D" id="3.40.50.450">
    <property type="match status" value="1"/>
</dbReference>
<evidence type="ECO:0008006" key="3">
    <source>
        <dbReference type="Google" id="ProtNLM"/>
    </source>
</evidence>
<dbReference type="SUPFAM" id="SSF102405">
    <property type="entry name" value="MCP/YpsA-like"/>
    <property type="match status" value="1"/>
</dbReference>
<dbReference type="InterPro" id="IPR052341">
    <property type="entry name" value="LOG_family_nucleotidases"/>
</dbReference>
<dbReference type="Proteomes" id="UP000032233">
    <property type="component" value="Unassembled WGS sequence"/>
</dbReference>
<dbReference type="InterPro" id="IPR005268">
    <property type="entry name" value="CHP00725"/>
</dbReference>
<dbReference type="STRING" id="1429043.X474_02270"/>
<evidence type="ECO:0000313" key="2">
    <source>
        <dbReference type="Proteomes" id="UP000032233"/>
    </source>
</evidence>
<dbReference type="NCBIfam" id="TIGR00725">
    <property type="entry name" value="TIGR00725 family protein"/>
    <property type="match status" value="1"/>
</dbReference>
<dbReference type="PATRIC" id="fig|1429043.3.peg.477"/>
<keyword evidence="2" id="KW-1185">Reference proteome</keyword>
<evidence type="ECO:0000313" key="1">
    <source>
        <dbReference type="EMBL" id="KIX15556.1"/>
    </source>
</evidence>
<proteinExistence type="predicted"/>
<comment type="caution">
    <text evidence="1">The sequence shown here is derived from an EMBL/GenBank/DDBJ whole genome shotgun (WGS) entry which is preliminary data.</text>
</comment>
<reference evidence="1 2" key="1">
    <citation type="submission" date="2013-11" db="EMBL/GenBank/DDBJ databases">
        <title>Metagenomic analysis of a methanogenic consortium involved in long chain n-alkane degradation.</title>
        <authorList>
            <person name="Davidova I.A."/>
            <person name="Callaghan A.V."/>
            <person name="Wawrik B."/>
            <person name="Pruitt S."/>
            <person name="Marks C."/>
            <person name="Duncan K.E."/>
            <person name="Suflita J.M."/>
        </authorList>
    </citation>
    <scope>NUCLEOTIDE SEQUENCE [LARGE SCALE GENOMIC DNA]</scope>
    <source>
        <strain evidence="1 2">SPR</strain>
    </source>
</reference>
<organism evidence="1 2">
    <name type="scientific">Dethiosulfatarculus sandiegensis</name>
    <dbReference type="NCBI Taxonomy" id="1429043"/>
    <lineage>
        <taxon>Bacteria</taxon>
        <taxon>Pseudomonadati</taxon>
        <taxon>Thermodesulfobacteriota</taxon>
        <taxon>Desulfarculia</taxon>
        <taxon>Desulfarculales</taxon>
        <taxon>Desulfarculaceae</taxon>
        <taxon>Dethiosulfatarculus</taxon>
    </lineage>
</organism>
<accession>A0A0D2JIR6</accession>
<dbReference type="Pfam" id="PF18306">
    <property type="entry name" value="LDcluster4"/>
    <property type="match status" value="1"/>
</dbReference>
<dbReference type="PANTHER" id="PTHR43393">
    <property type="entry name" value="CYTOKININ RIBOSIDE 5'-MONOPHOSPHATE PHOSPHORIBOHYDROLASE"/>
    <property type="match status" value="1"/>
</dbReference>
<dbReference type="PANTHER" id="PTHR43393:SF3">
    <property type="entry name" value="LYSINE DECARBOXYLASE-LIKE PROTEIN"/>
    <property type="match status" value="1"/>
</dbReference>
<gene>
    <name evidence="1" type="ORF">X474_02270</name>
</gene>